<organism evidence="2">
    <name type="scientific">Zea mays</name>
    <name type="common">Maize</name>
    <dbReference type="NCBI Taxonomy" id="4577"/>
    <lineage>
        <taxon>Eukaryota</taxon>
        <taxon>Viridiplantae</taxon>
        <taxon>Streptophyta</taxon>
        <taxon>Embryophyta</taxon>
        <taxon>Tracheophyta</taxon>
        <taxon>Spermatophyta</taxon>
        <taxon>Magnoliopsida</taxon>
        <taxon>Liliopsida</taxon>
        <taxon>Poales</taxon>
        <taxon>Poaceae</taxon>
        <taxon>PACMAD clade</taxon>
        <taxon>Panicoideae</taxon>
        <taxon>Andropogonodae</taxon>
        <taxon>Andropogoneae</taxon>
        <taxon>Tripsacinae</taxon>
        <taxon>Zea</taxon>
    </lineage>
</organism>
<comment type="caution">
    <text evidence="2">The sequence shown here is derived from an EMBL/GenBank/DDBJ whole genome shotgun (WGS) entry which is preliminary data.</text>
</comment>
<protein>
    <submittedName>
        <fullName evidence="2">Uncharacterized protein</fullName>
    </submittedName>
</protein>
<sequence>MGNEEEEPNVWWTGGGFAAAVHGLARRESELGPPMGEHPRCESELSGGRTPLGGDGALSDARGETVGPSARLLCARPPGEDAAAPPPPRGAAPSSLAILILSPHFLLWRGRTGAHVAL</sequence>
<proteinExistence type="predicted"/>
<feature type="region of interest" description="Disordered" evidence="1">
    <location>
        <begin position="26"/>
        <end position="68"/>
    </location>
</feature>
<gene>
    <name evidence="2" type="ORF">Zm00014a_001049</name>
</gene>
<evidence type="ECO:0000256" key="1">
    <source>
        <dbReference type="SAM" id="MobiDB-lite"/>
    </source>
</evidence>
<accession>A0A317YL87</accession>
<dbReference type="EMBL" id="NCVQ01000001">
    <property type="protein sequence ID" value="PWZ58644.1"/>
    <property type="molecule type" value="Genomic_DNA"/>
</dbReference>
<reference evidence="2" key="1">
    <citation type="journal article" date="2018" name="Nat. Genet.">
        <title>Extensive intraspecific gene order and gene structural variations between Mo17 and other maize genomes.</title>
        <authorList>
            <person name="Sun S."/>
            <person name="Zhou Y."/>
            <person name="Chen J."/>
            <person name="Shi J."/>
            <person name="Zhao H."/>
            <person name="Zhao H."/>
            <person name="Song W."/>
            <person name="Zhang M."/>
            <person name="Cui Y."/>
            <person name="Dong X."/>
            <person name="Liu H."/>
            <person name="Ma X."/>
            <person name="Jiao Y."/>
            <person name="Wang B."/>
            <person name="Wei X."/>
            <person name="Stein J.C."/>
            <person name="Glaubitz J.C."/>
            <person name="Lu F."/>
            <person name="Yu G."/>
            <person name="Liang C."/>
            <person name="Fengler K."/>
            <person name="Li B."/>
            <person name="Rafalski A."/>
            <person name="Schnable P.S."/>
            <person name="Ware D.H."/>
            <person name="Buckler E.S."/>
            <person name="Lai J."/>
        </authorList>
    </citation>
    <scope>NUCLEOTIDE SEQUENCE [LARGE SCALE GENOMIC DNA]</scope>
    <source>
        <tissue evidence="2">Seedling</tissue>
    </source>
</reference>
<evidence type="ECO:0000313" key="2">
    <source>
        <dbReference type="EMBL" id="PWZ58644.1"/>
    </source>
</evidence>
<dbReference type="AlphaFoldDB" id="A0A317YL87"/>
<dbReference type="Proteomes" id="UP000251960">
    <property type="component" value="Chromosome 1"/>
</dbReference>
<name>A0A317YL87_MAIZE</name>